<dbReference type="PANTHER" id="PTHR42085:SF2">
    <property type="entry name" value="F-BOX DOMAIN-CONTAINING PROTEIN"/>
    <property type="match status" value="1"/>
</dbReference>
<proteinExistence type="predicted"/>
<dbReference type="AlphaFoldDB" id="A0A3M7ME72"/>
<gene>
    <name evidence="1" type="ORF">GMOD_00009837</name>
</gene>
<dbReference type="OrthoDB" id="5229512at2759"/>
<dbReference type="InterPro" id="IPR011990">
    <property type="entry name" value="TPR-like_helical_dom_sf"/>
</dbReference>
<keyword evidence="2" id="KW-1185">Reference proteome</keyword>
<dbReference type="EMBL" id="KE747834">
    <property type="protein sequence ID" value="RMZ72791.1"/>
    <property type="molecule type" value="Genomic_DNA"/>
</dbReference>
<dbReference type="PANTHER" id="PTHR42085">
    <property type="entry name" value="F-BOX DOMAIN-CONTAINING PROTEIN"/>
    <property type="match status" value="1"/>
</dbReference>
<sequence length="422" mass="47716">MTNTTTPTQHFRFRDLPAELRNKIYRVMLCEFTTADEPIQCSLSFLALTPPPGISTFDVPRHAVTAILRTSKQTYQEAYDVMVRTNRFVRITVDEGIPICETFAGQGVPILCMGGGFVQGFKGYVLDVHLGFKHPDTLGKEDCDGLVCMVLHRDLDKVCKAIDDVNAHLQGFSNMSKMSVTVAPVLDTVRDKTLSPTFDDFFAKSTQQALLKPFTAYLHGYQSVEINGHVDRALAADVREQLAQDRYSNPAALLAKATAEKEQGTRLFQQRATEEAAGCWLDAALDIDNTRESTAWPKLVRRGGQDFVSQLAHVYFVMQLNIVHIYLQEMPGFVGERLAENALNMAVRSIRQDYWMNEYKYRPPVTLFAKLLFRNATFYRLKGDPRKASQALMYIEKALQVQPGDATLVREREKILEWKEGL</sequence>
<evidence type="ECO:0000313" key="1">
    <source>
        <dbReference type="EMBL" id="RMZ72791.1"/>
    </source>
</evidence>
<name>A0A3M7ME72_9PLEO</name>
<dbReference type="Gene3D" id="1.25.40.10">
    <property type="entry name" value="Tetratricopeptide repeat domain"/>
    <property type="match status" value="1"/>
</dbReference>
<reference evidence="1 2" key="1">
    <citation type="journal article" date="2014" name="PLoS ONE">
        <title>De novo Genome Assembly of the Fungal Plant Pathogen Pyrenophora semeniperda.</title>
        <authorList>
            <person name="Soliai M.M."/>
            <person name="Meyer S.E."/>
            <person name="Udall J.A."/>
            <person name="Elzinga D.E."/>
            <person name="Hermansen R.A."/>
            <person name="Bodily P.M."/>
            <person name="Hart A.A."/>
            <person name="Coleman C.E."/>
        </authorList>
    </citation>
    <scope>NUCLEOTIDE SEQUENCE [LARGE SCALE GENOMIC DNA]</scope>
    <source>
        <strain evidence="1 2">CCB06</strain>
        <tissue evidence="1">Mycelium</tissue>
    </source>
</reference>
<dbReference type="InterPro" id="IPR038883">
    <property type="entry name" value="AN11006-like"/>
</dbReference>
<dbReference type="Proteomes" id="UP000265663">
    <property type="component" value="Unassembled WGS sequence"/>
</dbReference>
<evidence type="ECO:0000313" key="2">
    <source>
        <dbReference type="Proteomes" id="UP000265663"/>
    </source>
</evidence>
<protein>
    <submittedName>
        <fullName evidence="1">Tetratricopeptide-like helical</fullName>
    </submittedName>
</protein>
<organism evidence="1 2">
    <name type="scientific">Pyrenophora seminiperda CCB06</name>
    <dbReference type="NCBI Taxonomy" id="1302712"/>
    <lineage>
        <taxon>Eukaryota</taxon>
        <taxon>Fungi</taxon>
        <taxon>Dikarya</taxon>
        <taxon>Ascomycota</taxon>
        <taxon>Pezizomycotina</taxon>
        <taxon>Dothideomycetes</taxon>
        <taxon>Pleosporomycetidae</taxon>
        <taxon>Pleosporales</taxon>
        <taxon>Pleosporineae</taxon>
        <taxon>Pleosporaceae</taxon>
        <taxon>Pyrenophora</taxon>
    </lineage>
</organism>
<accession>A0A3M7ME72</accession>